<evidence type="ECO:0000313" key="1">
    <source>
        <dbReference type="EMBL" id="KAK5048126.1"/>
    </source>
</evidence>
<comment type="caution">
    <text evidence="1">The sequence shown here is derived from an EMBL/GenBank/DDBJ whole genome shotgun (WGS) entry which is preliminary data.</text>
</comment>
<reference evidence="1 2" key="1">
    <citation type="submission" date="2023-08" db="EMBL/GenBank/DDBJ databases">
        <title>Black Yeasts Isolated from many extreme environments.</title>
        <authorList>
            <person name="Coleine C."/>
            <person name="Stajich J.E."/>
            <person name="Selbmann L."/>
        </authorList>
    </citation>
    <scope>NUCLEOTIDE SEQUENCE [LARGE SCALE GENOMIC DNA]</scope>
    <source>
        <strain evidence="1 2">CCFEE 6328</strain>
    </source>
</reference>
<organism evidence="1 2">
    <name type="scientific">Exophiala sideris</name>
    <dbReference type="NCBI Taxonomy" id="1016849"/>
    <lineage>
        <taxon>Eukaryota</taxon>
        <taxon>Fungi</taxon>
        <taxon>Dikarya</taxon>
        <taxon>Ascomycota</taxon>
        <taxon>Pezizomycotina</taxon>
        <taxon>Eurotiomycetes</taxon>
        <taxon>Chaetothyriomycetidae</taxon>
        <taxon>Chaetothyriales</taxon>
        <taxon>Herpotrichiellaceae</taxon>
        <taxon>Exophiala</taxon>
    </lineage>
</organism>
<proteinExistence type="predicted"/>
<sequence>MWVEQPFGQQFFRVDKWKKIFSVAAPQQDRVQVDKIVFRAERQLAAQVKAIEEFQQHKEIGHLARYTRDELGKFVVMPKRQVVDREVHPSARDDDEGVDEVEPDLWRACQSTFRVTQAAKKASHPSVVGLAALQYVNRREPGQKNSEKPFYGRQMGKTIRKYVKYWYCDLCYVWRTYDDDLAPIYRLTTRQKRCLHASRQSVQDAVSTAEGRRQVDDACLAWWISVSDHPLGDHQDHSAMVSGIAVLGWDGASRHWRVATAYTPVISAIVTVARMLVIYQAKQTHDTAVQRFRDSGIEEEEAEEKAPSHFSLVKRWCNGL</sequence>
<keyword evidence="2" id="KW-1185">Reference proteome</keyword>
<gene>
    <name evidence="1" type="ORF">LTR69_011438</name>
</gene>
<dbReference type="EMBL" id="JAVRRF010000067">
    <property type="protein sequence ID" value="KAK5048126.1"/>
    <property type="molecule type" value="Genomic_DNA"/>
</dbReference>
<evidence type="ECO:0000313" key="2">
    <source>
        <dbReference type="Proteomes" id="UP001345691"/>
    </source>
</evidence>
<protein>
    <submittedName>
        <fullName evidence="1">Uncharacterized protein</fullName>
    </submittedName>
</protein>
<accession>A0ABR0IU59</accession>
<dbReference type="Proteomes" id="UP001345691">
    <property type="component" value="Unassembled WGS sequence"/>
</dbReference>
<name>A0ABR0IU59_9EURO</name>